<feature type="compositionally biased region" description="Basic and acidic residues" evidence="1">
    <location>
        <begin position="12"/>
        <end position="23"/>
    </location>
</feature>
<feature type="region of interest" description="Disordered" evidence="1">
    <location>
        <begin position="1"/>
        <end position="23"/>
    </location>
</feature>
<comment type="caution">
    <text evidence="3">The sequence shown here is derived from an EMBL/GenBank/DDBJ whole genome shotgun (WGS) entry which is preliminary data.</text>
</comment>
<keyword evidence="3" id="KW-0012">Acyltransferase</keyword>
<dbReference type="Proteomes" id="UP000594342">
    <property type="component" value="Unassembled WGS sequence"/>
</dbReference>
<evidence type="ECO:0000259" key="2">
    <source>
        <dbReference type="SMART" id="SM00563"/>
    </source>
</evidence>
<feature type="domain" description="Phospholipid/glycerol acyltransferase" evidence="2">
    <location>
        <begin position="122"/>
        <end position="264"/>
    </location>
</feature>
<sequence length="360" mass="41264">MSDNPVATPTTTKDKTKDPEQKKGDEYVLDKGKKVSNLSVGTFLATLLSPVTLLTIPMFQRINYWINVNMLDDYDTYKSNHELMAPLVLNPISSLGSLSYHPILHFDGVTEKEFAKDVHDTQVVIGNHVGYTDFLILMQIAIHYGVESNIVAYFMKSLTKWPVLGPTLWAQIPLARDGSKKDLEKLNSRLDLYANSDSSHLFALFPEGGLPYNPKLHERTLKKCEEYGTALKYMNFPKTSGLSHLIRKVGHKIRYVYTFVLVYTPKSSKVHVIVKRICKVSEVPKEPTSEYVTKHKLTINEDNRLFYAHEEFLLDWTEKTDRFLEKYYQSFPEDERPTVVNTLKKKFPEAEAEEEDSDGS</sequence>
<organism evidence="3 4">
    <name type="scientific">Yasminevirus sp. GU-2018</name>
    <dbReference type="NCBI Taxonomy" id="2420051"/>
    <lineage>
        <taxon>Viruses</taxon>
        <taxon>Varidnaviria</taxon>
        <taxon>Bamfordvirae</taxon>
        <taxon>Nucleocytoviricota</taxon>
        <taxon>Megaviricetes</taxon>
        <taxon>Imitervirales</taxon>
        <taxon>Mimiviridae</taxon>
        <taxon>Klosneuvirinae</taxon>
        <taxon>Yasminevirus</taxon>
        <taxon>Yasminevirus saudimassiliense</taxon>
    </lineage>
</organism>
<proteinExistence type="predicted"/>
<protein>
    <submittedName>
        <fullName evidence="3">Acyltransferase</fullName>
    </submittedName>
</protein>
<keyword evidence="4" id="KW-1185">Reference proteome</keyword>
<keyword evidence="3" id="KW-0808">Transferase</keyword>
<evidence type="ECO:0000313" key="4">
    <source>
        <dbReference type="Proteomes" id="UP000594342"/>
    </source>
</evidence>
<dbReference type="GO" id="GO:0016746">
    <property type="term" value="F:acyltransferase activity"/>
    <property type="evidence" value="ECO:0007669"/>
    <property type="project" value="UniProtKB-KW"/>
</dbReference>
<dbReference type="PANTHER" id="PTHR10983">
    <property type="entry name" value="1-ACYLGLYCEROL-3-PHOSPHATE ACYLTRANSFERASE-RELATED"/>
    <property type="match status" value="1"/>
</dbReference>
<dbReference type="PANTHER" id="PTHR10983:SF16">
    <property type="entry name" value="LYSOCARDIOLIPIN ACYLTRANSFERASE 1"/>
    <property type="match status" value="1"/>
</dbReference>
<name>A0A5K0U8W5_9VIRU</name>
<evidence type="ECO:0000313" key="3">
    <source>
        <dbReference type="EMBL" id="VBB17793.1"/>
    </source>
</evidence>
<reference evidence="3 4" key="1">
    <citation type="submission" date="2018-10" db="EMBL/GenBank/DDBJ databases">
        <authorList>
            <consortium name="IHU Genomes"/>
        </authorList>
    </citation>
    <scope>NUCLEOTIDE SEQUENCE [LARGE SCALE GENOMIC DNA]</scope>
    <source>
        <strain evidence="3 4">A1</strain>
    </source>
</reference>
<dbReference type="SUPFAM" id="SSF69593">
    <property type="entry name" value="Glycerol-3-phosphate (1)-acyltransferase"/>
    <property type="match status" value="1"/>
</dbReference>
<dbReference type="EMBL" id="UPSH01000001">
    <property type="protein sequence ID" value="VBB17793.1"/>
    <property type="molecule type" value="Genomic_DNA"/>
</dbReference>
<dbReference type="InterPro" id="IPR002123">
    <property type="entry name" value="Plipid/glycerol_acylTrfase"/>
</dbReference>
<dbReference type="Pfam" id="PF01553">
    <property type="entry name" value="Acyltransferase"/>
    <property type="match status" value="1"/>
</dbReference>
<evidence type="ECO:0000256" key="1">
    <source>
        <dbReference type="SAM" id="MobiDB-lite"/>
    </source>
</evidence>
<dbReference type="SMART" id="SM00563">
    <property type="entry name" value="PlsC"/>
    <property type="match status" value="1"/>
</dbReference>
<gene>
    <name evidence="3" type="ORF">YASMINEVIRUS_256</name>
</gene>
<accession>A0A5K0U8W5</accession>